<gene>
    <name evidence="2" type="ORF">BJ875DRAFT_60608</name>
</gene>
<protein>
    <submittedName>
        <fullName evidence="2">Uncharacterized protein</fullName>
    </submittedName>
</protein>
<sequence length="93" mass="10605">MQFSLFIPAIGGAIYSGAWSLEDGAPDNFWPMRSSMRFVLGALSTVGMTIVFERIRSTWRKWRKAGRDMESFETQVTQATQDLKLESMSRGYD</sequence>
<dbReference type="Proteomes" id="UP000824998">
    <property type="component" value="Unassembled WGS sequence"/>
</dbReference>
<accession>A0A9P7YG97</accession>
<evidence type="ECO:0000313" key="2">
    <source>
        <dbReference type="EMBL" id="KAG9232972.1"/>
    </source>
</evidence>
<feature type="transmembrane region" description="Helical" evidence="1">
    <location>
        <begin position="36"/>
        <end position="55"/>
    </location>
</feature>
<evidence type="ECO:0000256" key="1">
    <source>
        <dbReference type="SAM" id="Phobius"/>
    </source>
</evidence>
<keyword evidence="1" id="KW-0812">Transmembrane</keyword>
<keyword evidence="1" id="KW-1133">Transmembrane helix</keyword>
<keyword evidence="1" id="KW-0472">Membrane</keyword>
<reference evidence="2" key="1">
    <citation type="journal article" date="2021" name="IMA Fungus">
        <title>Genomic characterization of three marine fungi, including Emericellopsis atlantica sp. nov. with signatures of a generalist lifestyle and marine biomass degradation.</title>
        <authorList>
            <person name="Hagestad O.C."/>
            <person name="Hou L."/>
            <person name="Andersen J.H."/>
            <person name="Hansen E.H."/>
            <person name="Altermark B."/>
            <person name="Li C."/>
            <person name="Kuhnert E."/>
            <person name="Cox R.J."/>
            <person name="Crous P.W."/>
            <person name="Spatafora J.W."/>
            <person name="Lail K."/>
            <person name="Amirebrahimi M."/>
            <person name="Lipzen A."/>
            <person name="Pangilinan J."/>
            <person name="Andreopoulos W."/>
            <person name="Hayes R.D."/>
            <person name="Ng V."/>
            <person name="Grigoriev I.V."/>
            <person name="Jackson S.A."/>
            <person name="Sutton T.D.S."/>
            <person name="Dobson A.D.W."/>
            <person name="Rama T."/>
        </authorList>
    </citation>
    <scope>NUCLEOTIDE SEQUENCE</scope>
    <source>
        <strain evidence="2">TRa018bII</strain>
    </source>
</reference>
<organism evidence="2 3">
    <name type="scientific">Amylocarpus encephaloides</name>
    <dbReference type="NCBI Taxonomy" id="45428"/>
    <lineage>
        <taxon>Eukaryota</taxon>
        <taxon>Fungi</taxon>
        <taxon>Dikarya</taxon>
        <taxon>Ascomycota</taxon>
        <taxon>Pezizomycotina</taxon>
        <taxon>Leotiomycetes</taxon>
        <taxon>Helotiales</taxon>
        <taxon>Helotiales incertae sedis</taxon>
        <taxon>Amylocarpus</taxon>
    </lineage>
</organism>
<dbReference type="EMBL" id="MU251521">
    <property type="protein sequence ID" value="KAG9232972.1"/>
    <property type="molecule type" value="Genomic_DNA"/>
</dbReference>
<keyword evidence="3" id="KW-1185">Reference proteome</keyword>
<evidence type="ECO:0000313" key="3">
    <source>
        <dbReference type="Proteomes" id="UP000824998"/>
    </source>
</evidence>
<comment type="caution">
    <text evidence="2">The sequence shown here is derived from an EMBL/GenBank/DDBJ whole genome shotgun (WGS) entry which is preliminary data.</text>
</comment>
<dbReference type="AlphaFoldDB" id="A0A9P7YG97"/>
<proteinExistence type="predicted"/>
<name>A0A9P7YG97_9HELO</name>